<sequence length="249" mass="26901">MDYKLLLDTAVMAGELMLANGAETYRVEDTMHRMLSLSGLKTAEAFVMVTGFLVTLDDPSIQSMTVARRIQSRETNLRIINEINAISRSFCSGEIELQEAFRQIKRLKKEPHPPRAFLLANAGVAAAFALTYGGTLQEAFVAAVAGFFMAICLYVCNRMKLPSFFGILLSAVVISLFAGGLLKFLPIIGNLDSIIVAAIMPLVPGVAITNAVFDTLHGDYISGTARMMEAFVTAASVAMGIVIGLRILN</sequence>
<keyword evidence="3 7" id="KW-0812">Transmembrane</keyword>
<feature type="transmembrane region" description="Helical" evidence="7">
    <location>
        <begin position="194"/>
        <end position="216"/>
    </location>
</feature>
<reference evidence="9" key="1">
    <citation type="submission" date="2020-08" db="EMBL/GenBank/DDBJ databases">
        <title>Genome public.</title>
        <authorList>
            <person name="Liu C."/>
            <person name="Sun Q."/>
        </authorList>
    </citation>
    <scope>NUCLEOTIDE SEQUENCE</scope>
    <source>
        <strain evidence="9">NSJ-68</strain>
    </source>
</reference>
<dbReference type="AlphaFoldDB" id="A0A923LFE4"/>
<dbReference type="GO" id="GO:0005886">
    <property type="term" value="C:plasma membrane"/>
    <property type="evidence" value="ECO:0007669"/>
    <property type="project" value="UniProtKB-SubCell"/>
</dbReference>
<dbReference type="Pfam" id="PF06738">
    <property type="entry name" value="ThrE"/>
    <property type="match status" value="1"/>
</dbReference>
<feature type="transmembrane region" description="Helical" evidence="7">
    <location>
        <begin position="228"/>
        <end position="248"/>
    </location>
</feature>
<evidence type="ECO:0000256" key="4">
    <source>
        <dbReference type="ARBA" id="ARBA00022989"/>
    </source>
</evidence>
<evidence type="ECO:0000256" key="5">
    <source>
        <dbReference type="ARBA" id="ARBA00023136"/>
    </source>
</evidence>
<organism evidence="9 10">
    <name type="scientific">Anaerosacchariphilus hominis</name>
    <dbReference type="NCBI Taxonomy" id="2763017"/>
    <lineage>
        <taxon>Bacteria</taxon>
        <taxon>Bacillati</taxon>
        <taxon>Bacillota</taxon>
        <taxon>Clostridia</taxon>
        <taxon>Lachnospirales</taxon>
        <taxon>Lachnospiraceae</taxon>
        <taxon>Anaerosacchariphilus</taxon>
    </lineage>
</organism>
<evidence type="ECO:0000259" key="8">
    <source>
        <dbReference type="Pfam" id="PF06738"/>
    </source>
</evidence>
<evidence type="ECO:0000256" key="3">
    <source>
        <dbReference type="ARBA" id="ARBA00022692"/>
    </source>
</evidence>
<dbReference type="PANTHER" id="PTHR34390">
    <property type="entry name" value="UPF0442 PROTEIN YJJB-RELATED"/>
    <property type="match status" value="1"/>
</dbReference>
<dbReference type="EMBL" id="JACOOR010000012">
    <property type="protein sequence ID" value="MBC5661145.1"/>
    <property type="molecule type" value="Genomic_DNA"/>
</dbReference>
<dbReference type="RefSeq" id="WP_186872265.1">
    <property type="nucleotide sequence ID" value="NZ_JACOOR010000012.1"/>
</dbReference>
<dbReference type="GO" id="GO:0022857">
    <property type="term" value="F:transmembrane transporter activity"/>
    <property type="evidence" value="ECO:0007669"/>
    <property type="project" value="InterPro"/>
</dbReference>
<feature type="transmembrane region" description="Helical" evidence="7">
    <location>
        <begin position="164"/>
        <end position="188"/>
    </location>
</feature>
<keyword evidence="2" id="KW-1003">Cell membrane</keyword>
<feature type="domain" description="Threonine/serine exporter-like N-terminal" evidence="8">
    <location>
        <begin position="9"/>
        <end position="247"/>
    </location>
</feature>
<comment type="subcellular location">
    <subcellularLocation>
        <location evidence="1">Cell membrane</location>
        <topology evidence="1">Multi-pass membrane protein</topology>
    </subcellularLocation>
</comment>
<keyword evidence="5 7" id="KW-0472">Membrane</keyword>
<feature type="transmembrane region" description="Helical" evidence="7">
    <location>
        <begin position="139"/>
        <end position="157"/>
    </location>
</feature>
<gene>
    <name evidence="9" type="ORF">H8S44_15455</name>
</gene>
<comment type="caution">
    <text evidence="9">The sequence shown here is derived from an EMBL/GenBank/DDBJ whole genome shotgun (WGS) entry which is preliminary data.</text>
</comment>
<evidence type="ECO:0000256" key="1">
    <source>
        <dbReference type="ARBA" id="ARBA00004651"/>
    </source>
</evidence>
<evidence type="ECO:0000256" key="6">
    <source>
        <dbReference type="ARBA" id="ARBA00034125"/>
    </source>
</evidence>
<accession>A0A923LFE4</accession>
<dbReference type="InterPro" id="IPR010619">
    <property type="entry name" value="ThrE-like_N"/>
</dbReference>
<protein>
    <submittedName>
        <fullName evidence="9">Threonine/serine exporter family protein</fullName>
    </submittedName>
</protein>
<name>A0A923LFE4_9FIRM</name>
<dbReference type="Proteomes" id="UP000649345">
    <property type="component" value="Unassembled WGS sequence"/>
</dbReference>
<keyword evidence="10" id="KW-1185">Reference proteome</keyword>
<dbReference type="PANTHER" id="PTHR34390:SF2">
    <property type="entry name" value="SUCCINATE TRANSPORTER SUBUNIT YJJP-RELATED"/>
    <property type="match status" value="1"/>
</dbReference>
<evidence type="ECO:0000256" key="2">
    <source>
        <dbReference type="ARBA" id="ARBA00022475"/>
    </source>
</evidence>
<feature type="transmembrane region" description="Helical" evidence="7">
    <location>
        <begin position="116"/>
        <end position="133"/>
    </location>
</feature>
<evidence type="ECO:0000313" key="10">
    <source>
        <dbReference type="Proteomes" id="UP000649345"/>
    </source>
</evidence>
<dbReference type="InterPro" id="IPR050539">
    <property type="entry name" value="ThrE_Dicarb/AminoAcid_Exp"/>
</dbReference>
<proteinExistence type="inferred from homology"/>
<comment type="similarity">
    <text evidence="6">Belongs to the ThrE exporter (TC 2.A.79) family.</text>
</comment>
<evidence type="ECO:0000256" key="7">
    <source>
        <dbReference type="SAM" id="Phobius"/>
    </source>
</evidence>
<dbReference type="GO" id="GO:0015744">
    <property type="term" value="P:succinate transport"/>
    <property type="evidence" value="ECO:0007669"/>
    <property type="project" value="TreeGrafter"/>
</dbReference>
<keyword evidence="4 7" id="KW-1133">Transmembrane helix</keyword>
<evidence type="ECO:0000313" key="9">
    <source>
        <dbReference type="EMBL" id="MBC5661145.1"/>
    </source>
</evidence>